<dbReference type="EMBL" id="GBRH01161898">
    <property type="protein sequence ID" value="JAE35998.1"/>
    <property type="molecule type" value="Transcribed_RNA"/>
</dbReference>
<accession>A0A0A9HSW3</accession>
<organism evidence="1">
    <name type="scientific">Arundo donax</name>
    <name type="common">Giant reed</name>
    <name type="synonym">Donax arundinaceus</name>
    <dbReference type="NCBI Taxonomy" id="35708"/>
    <lineage>
        <taxon>Eukaryota</taxon>
        <taxon>Viridiplantae</taxon>
        <taxon>Streptophyta</taxon>
        <taxon>Embryophyta</taxon>
        <taxon>Tracheophyta</taxon>
        <taxon>Spermatophyta</taxon>
        <taxon>Magnoliopsida</taxon>
        <taxon>Liliopsida</taxon>
        <taxon>Poales</taxon>
        <taxon>Poaceae</taxon>
        <taxon>PACMAD clade</taxon>
        <taxon>Arundinoideae</taxon>
        <taxon>Arundineae</taxon>
        <taxon>Arundo</taxon>
    </lineage>
</organism>
<reference evidence="1" key="2">
    <citation type="journal article" date="2015" name="Data Brief">
        <title>Shoot transcriptome of the giant reed, Arundo donax.</title>
        <authorList>
            <person name="Barrero R.A."/>
            <person name="Guerrero F.D."/>
            <person name="Moolhuijzen P."/>
            <person name="Goolsby J.A."/>
            <person name="Tidwell J."/>
            <person name="Bellgard S.E."/>
            <person name="Bellgard M.I."/>
        </authorList>
    </citation>
    <scope>NUCLEOTIDE SEQUENCE</scope>
    <source>
        <tissue evidence="1">Shoot tissue taken approximately 20 cm above the soil surface</tissue>
    </source>
</reference>
<proteinExistence type="predicted"/>
<sequence>MNSVWCLLAKLLMIDTCFVMQLYLTHLEMTV</sequence>
<evidence type="ECO:0000313" key="1">
    <source>
        <dbReference type="EMBL" id="JAE35998.1"/>
    </source>
</evidence>
<dbReference type="AlphaFoldDB" id="A0A0A9HSW3"/>
<protein>
    <submittedName>
        <fullName evidence="1">Uncharacterized protein</fullName>
    </submittedName>
</protein>
<reference evidence="1" key="1">
    <citation type="submission" date="2014-09" db="EMBL/GenBank/DDBJ databases">
        <authorList>
            <person name="Magalhaes I.L.F."/>
            <person name="Oliveira U."/>
            <person name="Santos F.R."/>
            <person name="Vidigal T.H.D.A."/>
            <person name="Brescovit A.D."/>
            <person name="Santos A.J."/>
        </authorList>
    </citation>
    <scope>NUCLEOTIDE SEQUENCE</scope>
    <source>
        <tissue evidence="1">Shoot tissue taken approximately 20 cm above the soil surface</tissue>
    </source>
</reference>
<name>A0A0A9HSW3_ARUDO</name>